<comment type="caution">
    <text evidence="1">The sequence shown here is derived from an EMBL/GenBank/DDBJ whole genome shotgun (WGS) entry which is preliminary data.</text>
</comment>
<proteinExistence type="predicted"/>
<reference evidence="1" key="1">
    <citation type="submission" date="2023-07" db="EMBL/GenBank/DDBJ databases">
        <title>draft genome sequence of fig (Ficus carica).</title>
        <authorList>
            <person name="Takahashi T."/>
            <person name="Nishimura K."/>
        </authorList>
    </citation>
    <scope>NUCLEOTIDE SEQUENCE</scope>
</reference>
<protein>
    <submittedName>
        <fullName evidence="1">Uncharacterized protein</fullName>
    </submittedName>
</protein>
<keyword evidence="2" id="KW-1185">Reference proteome</keyword>
<accession>A0AA88AFQ2</accession>
<gene>
    <name evidence="1" type="ORF">TIFTF001_023179</name>
</gene>
<name>A0AA88AFQ2_FICCA</name>
<evidence type="ECO:0000313" key="2">
    <source>
        <dbReference type="Proteomes" id="UP001187192"/>
    </source>
</evidence>
<sequence length="148" mass="16291">MGVTGKGATVPVRAGDRRVVQEQGWLYYPDPDAQSTTPSEHVPVPARTGEVVGQRNYSRRTSDSKHCRLERGRRIGQQTASGEAHPPATCRLCLAPLAPRGTPPRAGRQSGTLNFEISNFELELEVGGKSNRRLENRARILRSTLAYK</sequence>
<dbReference type="AlphaFoldDB" id="A0AA88AFQ2"/>
<dbReference type="Proteomes" id="UP001187192">
    <property type="component" value="Unassembled WGS sequence"/>
</dbReference>
<dbReference type="EMBL" id="BTGU01000049">
    <property type="protein sequence ID" value="GMN54048.1"/>
    <property type="molecule type" value="Genomic_DNA"/>
</dbReference>
<evidence type="ECO:0000313" key="1">
    <source>
        <dbReference type="EMBL" id="GMN54048.1"/>
    </source>
</evidence>
<organism evidence="1 2">
    <name type="scientific">Ficus carica</name>
    <name type="common">Common fig</name>
    <dbReference type="NCBI Taxonomy" id="3494"/>
    <lineage>
        <taxon>Eukaryota</taxon>
        <taxon>Viridiplantae</taxon>
        <taxon>Streptophyta</taxon>
        <taxon>Embryophyta</taxon>
        <taxon>Tracheophyta</taxon>
        <taxon>Spermatophyta</taxon>
        <taxon>Magnoliopsida</taxon>
        <taxon>eudicotyledons</taxon>
        <taxon>Gunneridae</taxon>
        <taxon>Pentapetalae</taxon>
        <taxon>rosids</taxon>
        <taxon>fabids</taxon>
        <taxon>Rosales</taxon>
        <taxon>Moraceae</taxon>
        <taxon>Ficeae</taxon>
        <taxon>Ficus</taxon>
    </lineage>
</organism>